<dbReference type="EMBL" id="JAOZFE010000001">
    <property type="protein sequence ID" value="MCW0952761.1"/>
    <property type="molecule type" value="Genomic_DNA"/>
</dbReference>
<feature type="region of interest" description="Disordered" evidence="1">
    <location>
        <begin position="54"/>
        <end position="74"/>
    </location>
</feature>
<evidence type="ECO:0000256" key="2">
    <source>
        <dbReference type="SAM" id="Phobius"/>
    </source>
</evidence>
<evidence type="ECO:0000313" key="4">
    <source>
        <dbReference type="Proteomes" id="UP001526225"/>
    </source>
</evidence>
<keyword evidence="4" id="KW-1185">Reference proteome</keyword>
<keyword evidence="2" id="KW-0472">Membrane</keyword>
<sequence>MKVVFSKYKKHMLVGTVVGVILLGAGFTAMNFSKSLVSDAAEFELRSGVKVTSENQTDNAEAAKKSEPVKPKPVSKKEAMINAFNDKLSSEFGVRVDYAKKNYPNFVWARSISKVEYADKPMPGVKITLSESGSKLSKGDLFKVTEHAHNFATGVFYNVASSKHKEFKDTDLEKLFDMDNRQKEIYAVVVDQKGKVLHKTSGTTRVFVEKDFKK</sequence>
<organism evidence="3 4">
    <name type="scientific">Weissella ceti</name>
    <dbReference type="NCBI Taxonomy" id="759620"/>
    <lineage>
        <taxon>Bacteria</taxon>
        <taxon>Bacillati</taxon>
        <taxon>Bacillota</taxon>
        <taxon>Bacilli</taxon>
        <taxon>Lactobacillales</taxon>
        <taxon>Lactobacillaceae</taxon>
        <taxon>Weissella</taxon>
    </lineage>
</organism>
<dbReference type="RefSeq" id="WP_213409364.1">
    <property type="nucleotide sequence ID" value="NZ_CP074441.1"/>
</dbReference>
<feature type="compositionally biased region" description="Basic and acidic residues" evidence="1">
    <location>
        <begin position="61"/>
        <end position="74"/>
    </location>
</feature>
<accession>A0ABT3E2W5</accession>
<gene>
    <name evidence="3" type="ORF">OIT44_01565</name>
</gene>
<evidence type="ECO:0000256" key="1">
    <source>
        <dbReference type="SAM" id="MobiDB-lite"/>
    </source>
</evidence>
<evidence type="ECO:0000313" key="3">
    <source>
        <dbReference type="EMBL" id="MCW0952761.1"/>
    </source>
</evidence>
<reference evidence="3 4" key="1">
    <citation type="submission" date="2022-10" db="EMBL/GenBank/DDBJ databases">
        <title>Weissella fermenti sp. nov., isolated from fermented cabbage.</title>
        <authorList>
            <person name="Lee J.K."/>
            <person name="Baek J.H."/>
            <person name="Choi D.G."/>
            <person name="Kim J.M."/>
            <person name="Jeon C.O."/>
        </authorList>
    </citation>
    <scope>NUCLEOTIDE SEQUENCE [LARGE SCALE GENOMIC DNA]</scope>
    <source>
        <strain evidence="3 4">KACC 18534</strain>
    </source>
</reference>
<protein>
    <submittedName>
        <fullName evidence="3">Uncharacterized protein</fullName>
    </submittedName>
</protein>
<keyword evidence="2" id="KW-0812">Transmembrane</keyword>
<comment type="caution">
    <text evidence="3">The sequence shown here is derived from an EMBL/GenBank/DDBJ whole genome shotgun (WGS) entry which is preliminary data.</text>
</comment>
<name>A0ABT3E2W5_9LACO</name>
<keyword evidence="2" id="KW-1133">Transmembrane helix</keyword>
<proteinExistence type="predicted"/>
<dbReference type="Proteomes" id="UP001526225">
    <property type="component" value="Unassembled WGS sequence"/>
</dbReference>
<feature type="transmembrane region" description="Helical" evidence="2">
    <location>
        <begin position="12"/>
        <end position="32"/>
    </location>
</feature>